<accession>A0A0B4S3G5</accession>
<organism evidence="1">
    <name type="scientific">Acinetobacter baumannii</name>
    <dbReference type="NCBI Taxonomy" id="470"/>
    <lineage>
        <taxon>Bacteria</taxon>
        <taxon>Pseudomonadati</taxon>
        <taxon>Pseudomonadota</taxon>
        <taxon>Gammaproteobacteria</taxon>
        <taxon>Moraxellales</taxon>
        <taxon>Moraxellaceae</taxon>
        <taxon>Acinetobacter</taxon>
        <taxon>Acinetobacter calcoaceticus/baumannii complex</taxon>
    </lineage>
</organism>
<evidence type="ECO:0000313" key="1">
    <source>
        <dbReference type="EMBL" id="AIZ49223.1"/>
    </source>
</evidence>
<dbReference type="RefSeq" id="WP_001217301.1">
    <property type="nucleotide sequence ID" value="NZ_CAJHFC010000042.1"/>
</dbReference>
<sequence>MRIEDLTLDELHDLNELICKRIGYLRLQNDITVLSQLRLGQKVHFKAKEGQVFGVVIKINKKSVMVVSDDNRQWKIPPGLVQIMKDV</sequence>
<name>A0A0B4S3G5_ACIBA</name>
<reference evidence="1" key="1">
    <citation type="submission" date="2016-01" db="EMBL/GenBank/DDBJ databases">
        <title>Acinetobacter baumannii genomic island 1 (AGI1) a novel antibiotic resistance island found in ST25 A. baumannii.</title>
        <authorList>
            <person name="Hamidian M."/>
            <person name="Hall R.M."/>
        </authorList>
    </citation>
    <scope>NUCLEOTIDE SEQUENCE</scope>
    <source>
        <strain evidence="1">D4</strain>
    </source>
</reference>
<gene>
    <name evidence="1" type="primary">orfD</name>
</gene>
<proteinExistence type="predicted"/>
<dbReference type="AlphaFoldDB" id="A0A0B4S3G5"/>
<protein>
    <submittedName>
        <fullName evidence="1">OrfD</fullName>
    </submittedName>
</protein>
<dbReference type="EMBL" id="KP054476">
    <property type="protein sequence ID" value="AIZ49223.1"/>
    <property type="molecule type" value="Genomic_DNA"/>
</dbReference>